<name>A0A7J5ZJF0_DISMA</name>
<gene>
    <name evidence="1" type="ORF">F7725_001082</name>
</gene>
<accession>A0A7J5ZJF0</accession>
<proteinExistence type="predicted"/>
<evidence type="ECO:0000313" key="1">
    <source>
        <dbReference type="EMBL" id="KAF3860827.1"/>
    </source>
</evidence>
<reference evidence="1 2" key="1">
    <citation type="submission" date="2020-03" db="EMBL/GenBank/DDBJ databases">
        <title>Dissostichus mawsoni Genome sequencing and assembly.</title>
        <authorList>
            <person name="Park H."/>
        </authorList>
    </citation>
    <scope>NUCLEOTIDE SEQUENCE [LARGE SCALE GENOMIC DNA]</scope>
    <source>
        <strain evidence="1">DM0001</strain>
        <tissue evidence="1">Muscle</tissue>
    </source>
</reference>
<dbReference type="EMBL" id="JAAKFY010000002">
    <property type="protein sequence ID" value="KAF3860827.1"/>
    <property type="molecule type" value="Genomic_DNA"/>
</dbReference>
<dbReference type="AlphaFoldDB" id="A0A7J5ZJF0"/>
<organism evidence="1 2">
    <name type="scientific">Dissostichus mawsoni</name>
    <name type="common">Antarctic cod</name>
    <dbReference type="NCBI Taxonomy" id="36200"/>
    <lineage>
        <taxon>Eukaryota</taxon>
        <taxon>Metazoa</taxon>
        <taxon>Chordata</taxon>
        <taxon>Craniata</taxon>
        <taxon>Vertebrata</taxon>
        <taxon>Euteleostomi</taxon>
        <taxon>Actinopterygii</taxon>
        <taxon>Neopterygii</taxon>
        <taxon>Teleostei</taxon>
        <taxon>Neoteleostei</taxon>
        <taxon>Acanthomorphata</taxon>
        <taxon>Eupercaria</taxon>
        <taxon>Perciformes</taxon>
        <taxon>Notothenioidei</taxon>
        <taxon>Nototheniidae</taxon>
        <taxon>Dissostichus</taxon>
    </lineage>
</organism>
<evidence type="ECO:0000313" key="2">
    <source>
        <dbReference type="Proteomes" id="UP000518266"/>
    </source>
</evidence>
<dbReference type="Proteomes" id="UP000518266">
    <property type="component" value="Unassembled WGS sequence"/>
</dbReference>
<protein>
    <submittedName>
        <fullName evidence="1">Uncharacterized protein</fullName>
    </submittedName>
</protein>
<comment type="caution">
    <text evidence="1">The sequence shown here is derived from an EMBL/GenBank/DDBJ whole genome shotgun (WGS) entry which is preliminary data.</text>
</comment>
<sequence>MVYDALSIRSPDTRNATHTHIHLNKTHTYRYSVAFVTSGILSAFVLNSQWSARQFIRDHFLDRFYWLFFLFGLPRPLINPTNSKGYINVDNQFLYVSSQSLEKKI</sequence>
<keyword evidence="2" id="KW-1185">Reference proteome</keyword>